<protein>
    <submittedName>
        <fullName evidence="5">ABC-type multidrug transport system, ATPase component</fullName>
    </submittedName>
</protein>
<evidence type="ECO:0000256" key="3">
    <source>
        <dbReference type="ARBA" id="ARBA00022840"/>
    </source>
</evidence>
<feature type="domain" description="ABC transporter" evidence="4">
    <location>
        <begin position="28"/>
        <end position="235"/>
    </location>
</feature>
<dbReference type="InterPro" id="IPR051782">
    <property type="entry name" value="ABC_Transporter_VariousFunc"/>
</dbReference>
<accession>B7GMR1</accession>
<keyword evidence="1" id="KW-0813">Transport</keyword>
<evidence type="ECO:0000313" key="6">
    <source>
        <dbReference type="Proteomes" id="UP000000742"/>
    </source>
</evidence>
<keyword evidence="3" id="KW-0067">ATP-binding</keyword>
<dbReference type="Pfam" id="PF00005">
    <property type="entry name" value="ABC_tran"/>
    <property type="match status" value="1"/>
</dbReference>
<dbReference type="InterPro" id="IPR003439">
    <property type="entry name" value="ABC_transporter-like_ATP-bd"/>
</dbReference>
<dbReference type="AlphaFoldDB" id="B7GMR1"/>
<reference evidence="5 6" key="1">
    <citation type="journal article" date="2008" name="Genome Biol.">
        <title>Encapsulated in silica: genome, proteome and physiology of the thermophilic bacterium Anoxybacillus flavithermus WK1.</title>
        <authorList>
            <person name="Saw J.H."/>
            <person name="Mountain B.W."/>
            <person name="Feng L."/>
            <person name="Omelchenko M.V."/>
            <person name="Hou S."/>
            <person name="Saito J.A."/>
            <person name="Stott M.B."/>
            <person name="Li D."/>
            <person name="Zhao G."/>
            <person name="Wu J."/>
            <person name="Galperin M.Y."/>
            <person name="Koonin E.V."/>
            <person name="Makarova K.S."/>
            <person name="Wolf Y.I."/>
            <person name="Rigden D.J."/>
            <person name="Dunfield P.F."/>
            <person name="Wang L."/>
            <person name="Alam M."/>
        </authorList>
    </citation>
    <scope>NUCLEOTIDE SEQUENCE [LARGE SCALE GENOMIC DNA]</scope>
    <source>
        <strain evidence="6">DSM 21510 / WK1</strain>
    </source>
</reference>
<dbReference type="PANTHER" id="PTHR42939:SF1">
    <property type="entry name" value="ABC TRANSPORTER ATP-BINDING PROTEIN ALBC-RELATED"/>
    <property type="match status" value="1"/>
</dbReference>
<dbReference type="Gene3D" id="3.40.50.300">
    <property type="entry name" value="P-loop containing nucleotide triphosphate hydrolases"/>
    <property type="match status" value="1"/>
</dbReference>
<evidence type="ECO:0000313" key="5">
    <source>
        <dbReference type="EMBL" id="ACJ35163.1"/>
    </source>
</evidence>
<dbReference type="InterPro" id="IPR017871">
    <property type="entry name" value="ABC_transporter-like_CS"/>
</dbReference>
<dbReference type="KEGG" id="afl:Aflv_2810"/>
<evidence type="ECO:0000259" key="4">
    <source>
        <dbReference type="PROSITE" id="PS50893"/>
    </source>
</evidence>
<dbReference type="PANTHER" id="PTHR42939">
    <property type="entry name" value="ABC TRANSPORTER ATP-BINDING PROTEIN ALBC-RELATED"/>
    <property type="match status" value="1"/>
</dbReference>
<dbReference type="Proteomes" id="UP000000742">
    <property type="component" value="Chromosome"/>
</dbReference>
<dbReference type="SUPFAM" id="SSF52540">
    <property type="entry name" value="P-loop containing nucleoside triphosphate hydrolases"/>
    <property type="match status" value="1"/>
</dbReference>
<dbReference type="GO" id="GO:0016887">
    <property type="term" value="F:ATP hydrolysis activity"/>
    <property type="evidence" value="ECO:0007669"/>
    <property type="project" value="InterPro"/>
</dbReference>
<dbReference type="InterPro" id="IPR027417">
    <property type="entry name" value="P-loop_NTPase"/>
</dbReference>
<proteinExistence type="predicted"/>
<dbReference type="SMART" id="SM00382">
    <property type="entry name" value="AAA"/>
    <property type="match status" value="1"/>
</dbReference>
<dbReference type="HOGENOM" id="CLU_000604_1_2_9"/>
<dbReference type="InterPro" id="IPR003593">
    <property type="entry name" value="AAA+_ATPase"/>
</dbReference>
<name>B7GMR1_ANOFW</name>
<dbReference type="EMBL" id="CP000922">
    <property type="protein sequence ID" value="ACJ35163.1"/>
    <property type="molecule type" value="Genomic_DNA"/>
</dbReference>
<organism evidence="5 6">
    <name type="scientific">Anoxybacillus flavithermus (strain DSM 21510 / WK1)</name>
    <dbReference type="NCBI Taxonomy" id="491915"/>
    <lineage>
        <taxon>Bacteria</taxon>
        <taxon>Bacillati</taxon>
        <taxon>Bacillota</taxon>
        <taxon>Bacilli</taxon>
        <taxon>Bacillales</taxon>
        <taxon>Anoxybacillaceae</taxon>
        <taxon>Anoxybacillus</taxon>
    </lineage>
</organism>
<evidence type="ECO:0000256" key="2">
    <source>
        <dbReference type="ARBA" id="ARBA00022741"/>
    </source>
</evidence>
<dbReference type="PROSITE" id="PS00211">
    <property type="entry name" value="ABC_TRANSPORTER_1"/>
    <property type="match status" value="1"/>
</dbReference>
<dbReference type="GO" id="GO:0005524">
    <property type="term" value="F:ATP binding"/>
    <property type="evidence" value="ECO:0007669"/>
    <property type="project" value="UniProtKB-KW"/>
</dbReference>
<dbReference type="STRING" id="491915.Aflv_2810"/>
<gene>
    <name evidence="5" type="ordered locus">Aflv_2810</name>
</gene>
<dbReference type="eggNOG" id="COG1131">
    <property type="taxonomic scope" value="Bacteria"/>
</dbReference>
<keyword evidence="2" id="KW-0547">Nucleotide-binding</keyword>
<dbReference type="PROSITE" id="PS50893">
    <property type="entry name" value="ABC_TRANSPORTER_2"/>
    <property type="match status" value="1"/>
</dbReference>
<sequence>MVDGNSNEYFPSFAKKNVLEKVINMVHIELQDVCKSFKGVPVFQHVNVMIEKGKTYGIMGPNGSGKSVFFKLICGFLKPDTGIVRVDGKEIGLNNRFPDHFGIIIERPGYISNKTGFQNLKELALIKNQIDDQKIRKTMERVGLDPDAKQKVKHYSLGMKQKLALAQAIMEDQQTLILDEPFNALDRTSVDNIRQMLLSFKTEGKTMLITSHNQEDIDILCDHVFEINQYTLQQIK</sequence>
<evidence type="ECO:0000256" key="1">
    <source>
        <dbReference type="ARBA" id="ARBA00022448"/>
    </source>
</evidence>